<feature type="transmembrane region" description="Helical" evidence="15">
    <location>
        <begin position="62"/>
        <end position="82"/>
    </location>
</feature>
<evidence type="ECO:0000256" key="4">
    <source>
        <dbReference type="ARBA" id="ARBA00022606"/>
    </source>
</evidence>
<evidence type="ECO:0000256" key="7">
    <source>
        <dbReference type="ARBA" id="ARBA00022989"/>
    </source>
</evidence>
<keyword evidence="3 15" id="KW-1003">Cell membrane</keyword>
<dbReference type="GO" id="GO:0004984">
    <property type="term" value="F:olfactory receptor activity"/>
    <property type="evidence" value="ECO:0007669"/>
    <property type="project" value="InterPro"/>
</dbReference>
<dbReference type="PROSITE" id="PS00237">
    <property type="entry name" value="G_PROTEIN_RECEP_F1_1"/>
    <property type="match status" value="1"/>
</dbReference>
<keyword evidence="10" id="KW-1015">Disulfide bond</keyword>
<keyword evidence="4 15" id="KW-0716">Sensory transduction</keyword>
<dbReference type="PROSITE" id="PS50262">
    <property type="entry name" value="G_PROTEIN_RECEP_F1_2"/>
    <property type="match status" value="1"/>
</dbReference>
<evidence type="ECO:0000256" key="8">
    <source>
        <dbReference type="ARBA" id="ARBA00023040"/>
    </source>
</evidence>
<keyword evidence="5 14" id="KW-0812">Transmembrane</keyword>
<reference evidence="17" key="1">
    <citation type="journal article" date="2010" name="Nature">
        <title>The sequence and de novo assembly of the giant panda genome.</title>
        <authorList>
            <person name="Li R."/>
            <person name="Fan W."/>
            <person name="Tian G."/>
            <person name="Zhu H."/>
            <person name="He L."/>
            <person name="Cai J."/>
            <person name="Huang Q."/>
            <person name="Cai Q."/>
            <person name="Li B."/>
            <person name="Bai Y."/>
            <person name="Zhang Z."/>
            <person name="Zhang Y."/>
            <person name="Wang W."/>
            <person name="Li J."/>
            <person name="Wei F."/>
            <person name="Li H."/>
            <person name="Jian M."/>
            <person name="Li J."/>
            <person name="Zhang Z."/>
            <person name="Nielsen R."/>
            <person name="Li D."/>
            <person name="Gu W."/>
            <person name="Yang Z."/>
            <person name="Xuan Z."/>
            <person name="Ryder O.A."/>
            <person name="Leung F.C."/>
            <person name="Zhou Y."/>
            <person name="Cao J."/>
            <person name="Sun X."/>
            <person name="Fu Y."/>
            <person name="Fang X."/>
            <person name="Guo X."/>
            <person name="Wang B."/>
            <person name="Hou R."/>
            <person name="Shen F."/>
            <person name="Mu B."/>
            <person name="Ni P."/>
            <person name="Lin R."/>
            <person name="Qian W."/>
            <person name="Wang G."/>
            <person name="Yu C."/>
            <person name="Nie W."/>
            <person name="Wang J."/>
            <person name="Wu Z."/>
            <person name="Liang H."/>
            <person name="Min J."/>
            <person name="Wu Q."/>
            <person name="Cheng S."/>
            <person name="Ruan J."/>
            <person name="Wang M."/>
            <person name="Shi Z."/>
            <person name="Wen M."/>
            <person name="Liu B."/>
            <person name="Ren X."/>
            <person name="Zheng H."/>
            <person name="Dong D."/>
            <person name="Cook K."/>
            <person name="Shan G."/>
            <person name="Zhang H."/>
            <person name="Kosiol C."/>
            <person name="Xie X."/>
            <person name="Lu Z."/>
            <person name="Zheng H."/>
            <person name="Li Y."/>
            <person name="Steiner C.C."/>
            <person name="Lam T.T."/>
            <person name="Lin S."/>
            <person name="Zhang Q."/>
            <person name="Li G."/>
            <person name="Tian J."/>
            <person name="Gong T."/>
            <person name="Liu H."/>
            <person name="Zhang D."/>
            <person name="Fang L."/>
            <person name="Ye C."/>
            <person name="Zhang J."/>
            <person name="Hu W."/>
            <person name="Xu A."/>
            <person name="Ren Y."/>
            <person name="Zhang G."/>
            <person name="Bruford M.W."/>
            <person name="Li Q."/>
            <person name="Ma L."/>
            <person name="Guo Y."/>
            <person name="An N."/>
            <person name="Hu Y."/>
            <person name="Zheng Y."/>
            <person name="Shi Y."/>
            <person name="Li Z."/>
            <person name="Liu Q."/>
            <person name="Chen Y."/>
            <person name="Zhao J."/>
            <person name="Qu N."/>
            <person name="Zhao S."/>
            <person name="Tian F."/>
            <person name="Wang X."/>
            <person name="Wang H."/>
            <person name="Xu L."/>
            <person name="Liu X."/>
            <person name="Vinar T."/>
            <person name="Wang Y."/>
            <person name="Lam T.W."/>
            <person name="Yiu S.M."/>
            <person name="Liu S."/>
            <person name="Zhang H."/>
            <person name="Li D."/>
            <person name="Huang Y."/>
            <person name="Wang X."/>
            <person name="Yang G."/>
            <person name="Jiang Z."/>
            <person name="Wang J."/>
            <person name="Qin N."/>
            <person name="Li L."/>
            <person name="Li J."/>
            <person name="Bolund L."/>
            <person name="Kristiansen K."/>
            <person name="Wong G.K."/>
            <person name="Olson M."/>
            <person name="Zhang X."/>
            <person name="Li S."/>
            <person name="Yang H."/>
            <person name="Wang J."/>
            <person name="Wang J."/>
        </authorList>
    </citation>
    <scope>NUCLEOTIDE SEQUENCE [LARGE SCALE GENOMIC DNA]</scope>
</reference>
<dbReference type="Pfam" id="PF13853">
    <property type="entry name" value="7tm_4"/>
    <property type="match status" value="1"/>
</dbReference>
<evidence type="ECO:0000256" key="10">
    <source>
        <dbReference type="ARBA" id="ARBA00023157"/>
    </source>
</evidence>
<keyword evidence="13 14" id="KW-0807">Transducer</keyword>
<evidence type="ECO:0000256" key="11">
    <source>
        <dbReference type="ARBA" id="ARBA00023170"/>
    </source>
</evidence>
<feature type="transmembrane region" description="Helical" evidence="15">
    <location>
        <begin position="29"/>
        <end position="55"/>
    </location>
</feature>
<dbReference type="InterPro" id="IPR000725">
    <property type="entry name" value="Olfact_rcpt"/>
</dbReference>
<organism evidence="17">
    <name type="scientific">Ailuropoda melanoleuca</name>
    <name type="common">Giant panda</name>
    <dbReference type="NCBI Taxonomy" id="9646"/>
    <lineage>
        <taxon>Eukaryota</taxon>
        <taxon>Metazoa</taxon>
        <taxon>Chordata</taxon>
        <taxon>Craniata</taxon>
        <taxon>Vertebrata</taxon>
        <taxon>Euteleostomi</taxon>
        <taxon>Mammalia</taxon>
        <taxon>Eutheria</taxon>
        <taxon>Laurasiatheria</taxon>
        <taxon>Carnivora</taxon>
        <taxon>Caniformia</taxon>
        <taxon>Ursidae</taxon>
        <taxon>Ailuropoda</taxon>
    </lineage>
</organism>
<keyword evidence="11 14" id="KW-0675">Receptor</keyword>
<evidence type="ECO:0000256" key="5">
    <source>
        <dbReference type="ARBA" id="ARBA00022692"/>
    </source>
</evidence>
<accession>D2I7X8</accession>
<dbReference type="PRINTS" id="PR00245">
    <property type="entry name" value="OLFACTORYR"/>
</dbReference>
<keyword evidence="8 14" id="KW-0297">G-protein coupled receptor</keyword>
<feature type="transmembrane region" description="Helical" evidence="15">
    <location>
        <begin position="199"/>
        <end position="219"/>
    </location>
</feature>
<dbReference type="PANTHER" id="PTHR24242">
    <property type="entry name" value="G-PROTEIN COUPLED RECEPTOR"/>
    <property type="match status" value="1"/>
</dbReference>
<feature type="non-terminal residue" evidence="17">
    <location>
        <position position="308"/>
    </location>
</feature>
<dbReference type="AlphaFoldDB" id="D2I7X8"/>
<dbReference type="SUPFAM" id="SSF81321">
    <property type="entry name" value="Family A G protein-coupled receptor-like"/>
    <property type="match status" value="1"/>
</dbReference>
<feature type="transmembrane region" description="Helical" evidence="15">
    <location>
        <begin position="276"/>
        <end position="295"/>
    </location>
</feature>
<proteinExistence type="inferred from homology"/>
<keyword evidence="9 15" id="KW-0472">Membrane</keyword>
<evidence type="ECO:0000256" key="2">
    <source>
        <dbReference type="ARBA" id="ARBA00004651"/>
    </source>
</evidence>
<dbReference type="EMBL" id="GL195666">
    <property type="protein sequence ID" value="EFB24807.1"/>
    <property type="molecule type" value="Genomic_DNA"/>
</dbReference>
<evidence type="ECO:0000256" key="6">
    <source>
        <dbReference type="ARBA" id="ARBA00022725"/>
    </source>
</evidence>
<evidence type="ECO:0000256" key="15">
    <source>
        <dbReference type="RuleBase" id="RU363047"/>
    </source>
</evidence>
<dbReference type="InParanoid" id="D2I7X8"/>
<dbReference type="PRINTS" id="PR00237">
    <property type="entry name" value="GPCRRHODOPSN"/>
</dbReference>
<feature type="domain" description="G-protein coupled receptors family 1 profile" evidence="16">
    <location>
        <begin position="45"/>
        <end position="293"/>
    </location>
</feature>
<dbReference type="PANTHER" id="PTHR24242:SF256">
    <property type="entry name" value="OLFACTORY RECEPTOR"/>
    <property type="match status" value="1"/>
</dbReference>
<dbReference type="GO" id="GO:0004930">
    <property type="term" value="F:G protein-coupled receptor activity"/>
    <property type="evidence" value="ECO:0007669"/>
    <property type="project" value="UniProtKB-KW"/>
</dbReference>
<evidence type="ECO:0000256" key="3">
    <source>
        <dbReference type="ARBA" id="ARBA00022475"/>
    </source>
</evidence>
<comment type="function">
    <text evidence="1">Putative odorant or sperm cell receptor.</text>
</comment>
<dbReference type="GO" id="GO:0005886">
    <property type="term" value="C:plasma membrane"/>
    <property type="evidence" value="ECO:0007669"/>
    <property type="project" value="UniProtKB-SubCell"/>
</dbReference>
<evidence type="ECO:0000313" key="17">
    <source>
        <dbReference type="EMBL" id="EFB24807.1"/>
    </source>
</evidence>
<dbReference type="FunFam" id="1.20.1070.10:FF:000001">
    <property type="entry name" value="Olfactory receptor"/>
    <property type="match status" value="1"/>
</dbReference>
<evidence type="ECO:0000256" key="14">
    <source>
        <dbReference type="RuleBase" id="RU000688"/>
    </source>
</evidence>
<comment type="similarity">
    <text evidence="14">Belongs to the G-protein coupled receptor 1 family.</text>
</comment>
<evidence type="ECO:0000256" key="9">
    <source>
        <dbReference type="ARBA" id="ARBA00023136"/>
    </source>
</evidence>
<keyword evidence="12" id="KW-0325">Glycoprotein</keyword>
<sequence length="308" mass="34829">MHVLPNNDGTAIIHEFILLGFLCSQEVEILLFVLFSIIYILTLLGNSAIICTVWWNQPLHTPMYTLLSNFSFLEICYINSNVPNMLFNFLSKTKTISYNGCILQFYIFLSLCATELFFLALMALDRYVAICHPLHYSTIMTREVCGKLVSACWVGGFLWLVTPATLISQVPFCGSNVIDHYLCDLGAMLAISCVHVPKTMLTCSIFSAVITFITLFYTLCPTSWSFELWFRFQGSSRTKAFSTCASHLIVVSLFYGSVMVMYVSPGAANQPGMHKFLTMFYSIASPLLNPRIYSLRNKEMKIALRKVM</sequence>
<evidence type="ECO:0000259" key="16">
    <source>
        <dbReference type="PROSITE" id="PS50262"/>
    </source>
</evidence>
<gene>
    <name evidence="17" type="ORF">PANDA_022112</name>
</gene>
<feature type="transmembrane region" description="Helical" evidence="15">
    <location>
        <begin position="240"/>
        <end position="264"/>
    </location>
</feature>
<feature type="transmembrane region" description="Helical" evidence="15">
    <location>
        <begin position="102"/>
        <end position="124"/>
    </location>
</feature>
<keyword evidence="7 15" id="KW-1133">Transmembrane helix</keyword>
<feature type="transmembrane region" description="Helical" evidence="15">
    <location>
        <begin position="144"/>
        <end position="162"/>
    </location>
</feature>
<evidence type="ECO:0000256" key="1">
    <source>
        <dbReference type="ARBA" id="ARBA00003929"/>
    </source>
</evidence>
<protein>
    <recommendedName>
        <fullName evidence="15">Olfactory receptor</fullName>
    </recommendedName>
</protein>
<dbReference type="Gene3D" id="1.20.1070.10">
    <property type="entry name" value="Rhodopsin 7-helix transmembrane proteins"/>
    <property type="match status" value="1"/>
</dbReference>
<evidence type="ECO:0000256" key="13">
    <source>
        <dbReference type="ARBA" id="ARBA00023224"/>
    </source>
</evidence>
<comment type="subcellular location">
    <subcellularLocation>
        <location evidence="2 15">Cell membrane</location>
        <topology evidence="2 15">Multi-pass membrane protein</topology>
    </subcellularLocation>
</comment>
<dbReference type="InterPro" id="IPR017452">
    <property type="entry name" value="GPCR_Rhodpsn_7TM"/>
</dbReference>
<keyword evidence="6 15" id="KW-0552">Olfaction</keyword>
<name>D2I7X8_AILME</name>
<dbReference type="InterPro" id="IPR050939">
    <property type="entry name" value="Olfactory_GPCR1"/>
</dbReference>
<dbReference type="InterPro" id="IPR000276">
    <property type="entry name" value="GPCR_Rhodpsn"/>
</dbReference>
<evidence type="ECO:0000256" key="12">
    <source>
        <dbReference type="ARBA" id="ARBA00023180"/>
    </source>
</evidence>